<feature type="transmembrane region" description="Helical" evidence="3">
    <location>
        <begin position="738"/>
        <end position="757"/>
    </location>
</feature>
<dbReference type="GO" id="GO:0000009">
    <property type="term" value="F:alpha-1,6-mannosyltransferase activity"/>
    <property type="evidence" value="ECO:0007669"/>
    <property type="project" value="InterPro"/>
</dbReference>
<evidence type="ECO:0000256" key="2">
    <source>
        <dbReference type="SAM" id="MobiDB-lite"/>
    </source>
</evidence>
<dbReference type="InterPro" id="IPR007315">
    <property type="entry name" value="PIG-V/Gpi18"/>
</dbReference>
<dbReference type="Pfam" id="PF10266">
    <property type="entry name" value="Strumpellin"/>
    <property type="match status" value="2"/>
</dbReference>
<dbReference type="Pfam" id="PF04188">
    <property type="entry name" value="Mannosyl_trans2"/>
    <property type="match status" value="2"/>
</dbReference>
<feature type="transmembrane region" description="Helical" evidence="3">
    <location>
        <begin position="257"/>
        <end position="274"/>
    </location>
</feature>
<dbReference type="GO" id="GO:0006506">
    <property type="term" value="P:GPI anchor biosynthetic process"/>
    <property type="evidence" value="ECO:0007669"/>
    <property type="project" value="InterPro"/>
</dbReference>
<dbReference type="GO" id="GO:0004376">
    <property type="term" value="F:GPI mannosyltransferase activity"/>
    <property type="evidence" value="ECO:0007669"/>
    <property type="project" value="InterPro"/>
</dbReference>
<comment type="similarity">
    <text evidence="1">Belongs to the strumpellin family.</text>
</comment>
<evidence type="ECO:0008006" key="6">
    <source>
        <dbReference type="Google" id="ProtNLM"/>
    </source>
</evidence>
<feature type="compositionally biased region" description="Basic residues" evidence="2">
    <location>
        <begin position="1"/>
        <end position="17"/>
    </location>
</feature>
<evidence type="ECO:0000313" key="4">
    <source>
        <dbReference type="EMBL" id="UMM13618.1"/>
    </source>
</evidence>
<dbReference type="Proteomes" id="UP000829354">
    <property type="component" value="Chromosome I"/>
</dbReference>
<organism evidence="4 5">
    <name type="scientific">Caenorhabditis briggsae</name>
    <dbReference type="NCBI Taxonomy" id="6238"/>
    <lineage>
        <taxon>Eukaryota</taxon>
        <taxon>Metazoa</taxon>
        <taxon>Ecdysozoa</taxon>
        <taxon>Nematoda</taxon>
        <taxon>Chromadorea</taxon>
        <taxon>Rhabditida</taxon>
        <taxon>Rhabditina</taxon>
        <taxon>Rhabditomorpha</taxon>
        <taxon>Rhabditoidea</taxon>
        <taxon>Rhabditidae</taxon>
        <taxon>Peloderinae</taxon>
        <taxon>Caenorhabditis</taxon>
    </lineage>
</organism>
<protein>
    <recommendedName>
        <fullName evidence="6">GPI mannosyltransferase 2</fullName>
    </recommendedName>
</protein>
<dbReference type="PANTHER" id="PTHR15691:SF6">
    <property type="entry name" value="WASH COMPLEX SUBUNIT 5"/>
    <property type="match status" value="1"/>
</dbReference>
<gene>
    <name evidence="4" type="ORF">L5515_001796</name>
</gene>
<dbReference type="GO" id="GO:0071203">
    <property type="term" value="C:WASH complex"/>
    <property type="evidence" value="ECO:0007669"/>
    <property type="project" value="InterPro"/>
</dbReference>
<keyword evidence="3" id="KW-0812">Transmembrane</keyword>
<feature type="transmembrane region" description="Helical" evidence="3">
    <location>
        <begin position="309"/>
        <end position="338"/>
    </location>
</feature>
<evidence type="ECO:0000313" key="5">
    <source>
        <dbReference type="Proteomes" id="UP000829354"/>
    </source>
</evidence>
<feature type="transmembrane region" description="Helical" evidence="3">
    <location>
        <begin position="401"/>
        <end position="422"/>
    </location>
</feature>
<keyword evidence="3" id="KW-0472">Membrane</keyword>
<dbReference type="PANTHER" id="PTHR15691">
    <property type="entry name" value="WASH COMPLEX SUBUNIT 5"/>
    <property type="match status" value="1"/>
</dbReference>
<feature type="transmembrane region" description="Helical" evidence="3">
    <location>
        <begin position="544"/>
        <end position="563"/>
    </location>
</feature>
<feature type="transmembrane region" description="Helical" evidence="3">
    <location>
        <begin position="570"/>
        <end position="587"/>
    </location>
</feature>
<feature type="region of interest" description="Disordered" evidence="2">
    <location>
        <begin position="1"/>
        <end position="23"/>
    </location>
</feature>
<accession>A0AAE9E2G6</accession>
<dbReference type="EMBL" id="CP092620">
    <property type="protein sequence ID" value="UMM13618.1"/>
    <property type="molecule type" value="Genomic_DNA"/>
</dbReference>
<evidence type="ECO:0000256" key="1">
    <source>
        <dbReference type="ARBA" id="ARBA00006224"/>
    </source>
</evidence>
<feature type="transmembrane region" description="Helical" evidence="3">
    <location>
        <begin position="628"/>
        <end position="648"/>
    </location>
</feature>
<keyword evidence="5" id="KW-1185">Reference proteome</keyword>
<feature type="transmembrane region" description="Helical" evidence="3">
    <location>
        <begin position="280"/>
        <end position="297"/>
    </location>
</feature>
<dbReference type="GO" id="GO:0016020">
    <property type="term" value="C:membrane"/>
    <property type="evidence" value="ECO:0007669"/>
    <property type="project" value="GOC"/>
</dbReference>
<reference evidence="4 5" key="1">
    <citation type="submission" date="2022-04" db="EMBL/GenBank/DDBJ databases">
        <title>Chromosome-level reference genomes for two strains of Caenorhabditis briggsae: an improved platform for comparative genomics.</title>
        <authorList>
            <person name="Stevens L."/>
            <person name="Andersen E."/>
        </authorList>
    </citation>
    <scope>NUCLEOTIDE SEQUENCE [LARGE SCALE GENOMIC DNA]</scope>
    <source>
        <strain evidence="4">VX34</strain>
        <tissue evidence="4">Whole-organism</tissue>
    </source>
</reference>
<keyword evidence="3" id="KW-1133">Transmembrane helix</keyword>
<proteinExistence type="inferred from homology"/>
<feature type="region of interest" description="Disordered" evidence="2">
    <location>
        <begin position="91"/>
        <end position="118"/>
    </location>
</feature>
<dbReference type="InterPro" id="IPR019393">
    <property type="entry name" value="WASH_strumpellin"/>
</dbReference>
<evidence type="ECO:0000256" key="3">
    <source>
        <dbReference type="SAM" id="Phobius"/>
    </source>
</evidence>
<feature type="transmembrane region" description="Helical" evidence="3">
    <location>
        <begin position="504"/>
        <end position="524"/>
    </location>
</feature>
<name>A0AAE9E2G6_CAEBR</name>
<sequence length="1611" mass="187139">MKRKFKNSRMPRHTHTVKRGENRAVAEEEITELELQMVTYEEKALENNEYTGFKFPQILHFPVPNKVVEMEAIDENAFSSKKSAFFMKRRIGRPEPEDEEEERQDESSDDSESGTEEEKRDQQDWHFWECFYFAFRQLLFSRTWILLLQFAAANYFGDRLRTDGFNLADRIIEPGKSVLGDLVVRRALLGLRRWDAQQFLFVADNHYIFEHSLAFFPGYPEVINIFRIGIHEYMKGSLAGLALFMAVTMMTRNVKQALLAVSIFAYNPASIFFTSAYSESLFFALTITGFNFMLYAVRATSYSQRVIGTLSGTVIFGLSAVVRSNGLLNVIFVVWYWAAILLWEPEKPVPDCHLMIESLAGSKNDRYRREGQARLRAFERKRKQTRKVFRWTDPRFSRCSLIFITLVFIVIVSIASFGPYVFMSNSAAEEFCEATPRQKELVATVKKQIRMSPKIITIADAWEKAAWCRKPKLFGIVRQYYGEIQAKYWNVGLFGYWRIKKIPCFLMMLPAAILTVLAIISAWVHVFETKRWNNIWVLLIRSDHLLHLAPQAIIMLCTAVFVINAEVFTRLIFSSSPLLYIFIAQYIDKLTQGNTMGNRLWHYTSSPGILPFFVFRRVWEEGWKGKALYIYILGYFIFGTMAHAACFVPKDFRDPTKSTKFRSIVQLDFKYLSKKEQIEKDLEKNLRLQSHFYSSFQPVLIAFEQLFSSIAEFVQTFTKYAKDFYNVEKTDVNRTAELEAYCLYISGLLLIYIDMYLPGPIRERIYIAIYRKSDVRENAEFLVDFLKEVSASNDSMISRIPLPEKFIRSTFHTIEVMEESSLPTPKTHLMYVALQFDRQTLSNDSARMTKIVNSIFRETWVLNLGFGAICNVFDGWYNYKSAWNALNATITQQEAYRLLEKHQKVVVDTHFPKVINEMVQFNHHLQQITAYNRSLKWLYLHSRPSQKTTRPLKNRPITDDQLFKWLLDVSRFELLALNLYKTTIENRETEGNRRKQKIRTSLNQLAEFFEHGFVKMGETQKNNFVKWVRSLSETVEKIDLNDAREGVETVQQITRRVKQVGELLGLSINMTLKECLSTLDSDLRSLLSVLSLSDSIVPDLYAKMEGTYLWPLISQLTPRIQKNLVDTSNTDVVRQIFTKLSISCWILKLKLSEFSDRDNVANRIANTYSYSLEKHLKTVLQSVPQHMFEIMYKVIMPGLGKKFEPYIDKTELREIGDFISSSKLVETTSLIASTSMGISRMMLTRVGTIEINPKELLEEGMIRQLYKELKKLLSNSSATASIESLLKTCESVETLRSSFFYICDYMNLNGERIWSVAMDDYFSRISEERAFAKSSGELDKNEIAALFIRLTNPKVSRYCESTLSWMDLKLSKNILHFDIFYQIENIIPFHVLTSIETNVTVELEKLLNEYISSARQLGVSYNLQNAVSHQNSYQFFSGATYEQLVKTIQPQSPALGSILAQIGQYVLILRTICNAKQLANRHRDDVVQRDLLEINKSLTQGPKDLPAEMGTILKLMMQYSIYNPERMVFRLKDEPSPIFLIALIQCLLPKIGDHYFVCPVQLEFGIRLVLRQSRLLPYFLPIIHEQLPACTRPKKRIEDVDRFLKRIVENL</sequence>
<feature type="compositionally biased region" description="Acidic residues" evidence="2">
    <location>
        <begin position="96"/>
        <end position="115"/>
    </location>
</feature>